<keyword evidence="4 9" id="KW-0732">Signal</keyword>
<dbReference type="RefSeq" id="WP_093783022.1">
    <property type="nucleotide sequence ID" value="NZ_FNIE01000002.1"/>
</dbReference>
<dbReference type="InterPro" id="IPR005528">
    <property type="entry name" value="ChpA-H"/>
</dbReference>
<keyword evidence="8" id="KW-0812">Transmembrane</keyword>
<accession>A0A1G9XYG4</accession>
<name>A0A1G9XYG4_9ACTN</name>
<proteinExistence type="predicted"/>
<feature type="chain" id="PRO_5038938849" evidence="9">
    <location>
        <begin position="21"/>
        <end position="149"/>
    </location>
</feature>
<evidence type="ECO:0000256" key="3">
    <source>
        <dbReference type="ARBA" id="ARBA00022525"/>
    </source>
</evidence>
<evidence type="ECO:0000256" key="5">
    <source>
        <dbReference type="ARBA" id="ARBA00022889"/>
    </source>
</evidence>
<evidence type="ECO:0000256" key="1">
    <source>
        <dbReference type="ARBA" id="ARBA00004191"/>
    </source>
</evidence>
<keyword evidence="2" id="KW-0134">Cell wall</keyword>
<dbReference type="OrthoDB" id="3544424at2"/>
<sequence length="149" mass="14322">MRQILSRSLLTVAATGSVLAATGGWAHADSGADGTAQGSPGLLSGNSVQVPVEAPVNACGNTADVVGALNPAFGNSCANTAPAPAAPSTPPPTHHAPPPHILPAPLPSQAPPPPRMAETGLDGHAAGGAAAAGSALLLGGAVLYRRARG</sequence>
<evidence type="ECO:0000313" key="12">
    <source>
        <dbReference type="Proteomes" id="UP000199341"/>
    </source>
</evidence>
<dbReference type="PROSITE" id="PS51884">
    <property type="entry name" value="CHAPLIN"/>
    <property type="match status" value="1"/>
</dbReference>
<keyword evidence="5" id="KW-0130">Cell adhesion</keyword>
<evidence type="ECO:0000256" key="9">
    <source>
        <dbReference type="SAM" id="SignalP"/>
    </source>
</evidence>
<dbReference type="AlphaFoldDB" id="A0A1G9XYG4"/>
<dbReference type="STRING" id="310781.SAMN05216259_102335"/>
<feature type="transmembrane region" description="Helical" evidence="8">
    <location>
        <begin position="125"/>
        <end position="144"/>
    </location>
</feature>
<feature type="signal peptide" evidence="9">
    <location>
        <begin position="1"/>
        <end position="20"/>
    </location>
</feature>
<keyword evidence="6" id="KW-0034">Amyloid</keyword>
<evidence type="ECO:0000259" key="10">
    <source>
        <dbReference type="PROSITE" id="PS51884"/>
    </source>
</evidence>
<keyword evidence="8" id="KW-0472">Membrane</keyword>
<feature type="compositionally biased region" description="Pro residues" evidence="7">
    <location>
        <begin position="84"/>
        <end position="115"/>
    </location>
</feature>
<keyword evidence="3" id="KW-0964">Secreted</keyword>
<comment type="subcellular location">
    <subcellularLocation>
        <location evidence="1">Secreted</location>
        <location evidence="1">Cell wall</location>
    </subcellularLocation>
</comment>
<protein>
    <submittedName>
        <fullName evidence="11">Small secreted domain</fullName>
    </submittedName>
</protein>
<reference evidence="11 12" key="1">
    <citation type="submission" date="2016-10" db="EMBL/GenBank/DDBJ databases">
        <authorList>
            <person name="de Groot N.N."/>
        </authorList>
    </citation>
    <scope>NUCLEOTIDE SEQUENCE [LARGE SCALE GENOMIC DNA]</scope>
    <source>
        <strain evidence="11 12">CGMCC 4.2022</strain>
    </source>
</reference>
<keyword evidence="12" id="KW-1185">Reference proteome</keyword>
<evidence type="ECO:0000313" key="11">
    <source>
        <dbReference type="EMBL" id="SDN01827.1"/>
    </source>
</evidence>
<evidence type="ECO:0000256" key="4">
    <source>
        <dbReference type="ARBA" id="ARBA00022729"/>
    </source>
</evidence>
<dbReference type="Pfam" id="PF03777">
    <property type="entry name" value="ChpA-C"/>
    <property type="match status" value="1"/>
</dbReference>
<dbReference type="EMBL" id="FNIE01000002">
    <property type="protein sequence ID" value="SDN01827.1"/>
    <property type="molecule type" value="Genomic_DNA"/>
</dbReference>
<evidence type="ECO:0000256" key="7">
    <source>
        <dbReference type="SAM" id="MobiDB-lite"/>
    </source>
</evidence>
<gene>
    <name evidence="11" type="ORF">SAMN05216259_102335</name>
</gene>
<dbReference type="GO" id="GO:0007155">
    <property type="term" value="P:cell adhesion"/>
    <property type="evidence" value="ECO:0007669"/>
    <property type="project" value="UniProtKB-KW"/>
</dbReference>
<evidence type="ECO:0000256" key="6">
    <source>
        <dbReference type="ARBA" id="ARBA00023087"/>
    </source>
</evidence>
<evidence type="ECO:0000256" key="2">
    <source>
        <dbReference type="ARBA" id="ARBA00022512"/>
    </source>
</evidence>
<dbReference type="Proteomes" id="UP000199341">
    <property type="component" value="Unassembled WGS sequence"/>
</dbReference>
<evidence type="ECO:0000256" key="8">
    <source>
        <dbReference type="SAM" id="Phobius"/>
    </source>
</evidence>
<feature type="region of interest" description="Disordered" evidence="7">
    <location>
        <begin position="76"/>
        <end position="126"/>
    </location>
</feature>
<feature type="domain" description="Chaplin" evidence="10">
    <location>
        <begin position="39"/>
        <end position="79"/>
    </location>
</feature>
<organism evidence="11 12">
    <name type="scientific">Actinacidiphila guanduensis</name>
    <dbReference type="NCBI Taxonomy" id="310781"/>
    <lineage>
        <taxon>Bacteria</taxon>
        <taxon>Bacillati</taxon>
        <taxon>Actinomycetota</taxon>
        <taxon>Actinomycetes</taxon>
        <taxon>Kitasatosporales</taxon>
        <taxon>Streptomycetaceae</taxon>
        <taxon>Actinacidiphila</taxon>
    </lineage>
</organism>
<keyword evidence="8" id="KW-1133">Transmembrane helix</keyword>